<feature type="compositionally biased region" description="Polar residues" evidence="1">
    <location>
        <begin position="1"/>
        <end position="14"/>
    </location>
</feature>
<dbReference type="EMBL" id="CAWUHB010000018">
    <property type="protein sequence ID" value="CAK7219725.1"/>
    <property type="molecule type" value="Genomic_DNA"/>
</dbReference>
<feature type="region of interest" description="Disordered" evidence="1">
    <location>
        <begin position="1"/>
        <end position="27"/>
    </location>
</feature>
<keyword evidence="3" id="KW-1185">Reference proteome</keyword>
<gene>
    <name evidence="2" type="ORF">SCUCBS95973_003915</name>
</gene>
<dbReference type="Proteomes" id="UP001642405">
    <property type="component" value="Unassembled WGS sequence"/>
</dbReference>
<accession>A0ABP0BKW9</accession>
<reference evidence="2 3" key="1">
    <citation type="submission" date="2024-01" db="EMBL/GenBank/DDBJ databases">
        <authorList>
            <person name="Allen C."/>
            <person name="Tagirdzhanova G."/>
        </authorList>
    </citation>
    <scope>NUCLEOTIDE SEQUENCE [LARGE SCALE GENOMIC DNA]</scope>
</reference>
<sequence>MPPRKTTSTRTRQPSVEVGGMDSDLNMDSDIDIDSDGDGDFDFMQAAIELKSVIEKNKQRRSIIRKKIEGQYESKVTEIVKRTEARLAERDKARARTRQEQMDRLVAAMEVRDAKQRAVADKVGRFYNACMNLTSLLQTVYAGLAEEAQQAVLDNEQRDGITGRA</sequence>
<evidence type="ECO:0000313" key="3">
    <source>
        <dbReference type="Proteomes" id="UP001642405"/>
    </source>
</evidence>
<name>A0ABP0BKW9_9PEZI</name>
<comment type="caution">
    <text evidence="2">The sequence shown here is derived from an EMBL/GenBank/DDBJ whole genome shotgun (WGS) entry which is preliminary data.</text>
</comment>
<evidence type="ECO:0000313" key="2">
    <source>
        <dbReference type="EMBL" id="CAK7219725.1"/>
    </source>
</evidence>
<proteinExistence type="predicted"/>
<protein>
    <submittedName>
        <fullName evidence="2">Uncharacterized protein</fullName>
    </submittedName>
</protein>
<evidence type="ECO:0000256" key="1">
    <source>
        <dbReference type="SAM" id="MobiDB-lite"/>
    </source>
</evidence>
<organism evidence="2 3">
    <name type="scientific">Sporothrix curviconia</name>
    <dbReference type="NCBI Taxonomy" id="1260050"/>
    <lineage>
        <taxon>Eukaryota</taxon>
        <taxon>Fungi</taxon>
        <taxon>Dikarya</taxon>
        <taxon>Ascomycota</taxon>
        <taxon>Pezizomycotina</taxon>
        <taxon>Sordariomycetes</taxon>
        <taxon>Sordariomycetidae</taxon>
        <taxon>Ophiostomatales</taxon>
        <taxon>Ophiostomataceae</taxon>
        <taxon>Sporothrix</taxon>
    </lineage>
</organism>